<dbReference type="GO" id="GO:1990904">
    <property type="term" value="C:ribonucleoprotein complex"/>
    <property type="evidence" value="ECO:0007669"/>
    <property type="project" value="UniProtKB-KW"/>
</dbReference>
<dbReference type="Pfam" id="PF00347">
    <property type="entry name" value="Ribosomal_L6"/>
    <property type="match status" value="1"/>
</dbReference>
<dbReference type="EMBL" id="MW013552">
    <property type="protein sequence ID" value="QTX08916.1"/>
    <property type="molecule type" value="Genomic_DNA"/>
</dbReference>
<dbReference type="RefSeq" id="YP_010252073.1">
    <property type="nucleotide sequence ID" value="NC_060383.1"/>
</dbReference>
<comment type="similarity">
    <text evidence="1 4">Belongs to the universal ribosomal protein uL6 family.</text>
</comment>
<evidence type="ECO:0000256" key="4">
    <source>
        <dbReference type="RuleBase" id="RU003869"/>
    </source>
</evidence>
<keyword evidence="5" id="KW-0812">Transmembrane</keyword>
<dbReference type="AlphaFoldDB" id="A0A8B0SBZ5"/>
<dbReference type="GO" id="GO:0005840">
    <property type="term" value="C:ribosome"/>
    <property type="evidence" value="ECO:0007669"/>
    <property type="project" value="UniProtKB-KW"/>
</dbReference>
<dbReference type="PIRSF" id="PIRSF002162">
    <property type="entry name" value="Ribosomal_L6"/>
    <property type="match status" value="1"/>
</dbReference>
<dbReference type="GO" id="GO:0002181">
    <property type="term" value="P:cytoplasmic translation"/>
    <property type="evidence" value="ECO:0007669"/>
    <property type="project" value="TreeGrafter"/>
</dbReference>
<feature type="domain" description="Large ribosomal subunit protein uL6 alpha-beta" evidence="6">
    <location>
        <begin position="100"/>
        <end position="178"/>
    </location>
</feature>
<dbReference type="PROSITE" id="PS00525">
    <property type="entry name" value="RIBOSOMAL_L6_1"/>
    <property type="match status" value="1"/>
</dbReference>
<keyword evidence="7" id="KW-0496">Mitochondrion</keyword>
<keyword evidence="3 4" id="KW-0687">Ribonucleoprotein</keyword>
<dbReference type="InterPro" id="IPR020040">
    <property type="entry name" value="Ribosomal_uL6_a/b-dom"/>
</dbReference>
<protein>
    <submittedName>
        <fullName evidence="7">Ribosomal protein L6</fullName>
    </submittedName>
</protein>
<dbReference type="PANTHER" id="PTHR11655">
    <property type="entry name" value="60S/50S RIBOSOMAL PROTEIN L6/L9"/>
    <property type="match status" value="1"/>
</dbReference>
<evidence type="ECO:0000256" key="2">
    <source>
        <dbReference type="ARBA" id="ARBA00022980"/>
    </source>
</evidence>
<accession>A0A8B0SBZ5</accession>
<dbReference type="GeneID" id="70637951"/>
<dbReference type="PRINTS" id="PR00059">
    <property type="entry name" value="RIBOSOMALL6"/>
</dbReference>
<keyword evidence="5" id="KW-1133">Transmembrane helix</keyword>
<dbReference type="GO" id="GO:0003735">
    <property type="term" value="F:structural constituent of ribosome"/>
    <property type="evidence" value="ECO:0007669"/>
    <property type="project" value="InterPro"/>
</dbReference>
<geneLocation type="mitochondrion" evidence="7"/>
<evidence type="ECO:0000259" key="6">
    <source>
        <dbReference type="Pfam" id="PF00347"/>
    </source>
</evidence>
<dbReference type="PANTHER" id="PTHR11655:SF14">
    <property type="entry name" value="LARGE RIBOSOMAL SUBUNIT PROTEIN UL6M"/>
    <property type="match status" value="1"/>
</dbReference>
<dbReference type="InterPro" id="IPR000702">
    <property type="entry name" value="Ribosomal_uL6-like"/>
</dbReference>
<reference evidence="7" key="1">
    <citation type="submission" date="2020-09" db="EMBL/GenBank/DDBJ databases">
        <authorList>
            <person name="Liu K."/>
            <person name="Chen N."/>
        </authorList>
    </citation>
    <scope>NUCLEOTIDE SEQUENCE</scope>
    <source>
        <strain evidence="7">CNS00050</strain>
    </source>
</reference>
<evidence type="ECO:0000256" key="3">
    <source>
        <dbReference type="ARBA" id="ARBA00023274"/>
    </source>
</evidence>
<organism evidence="7">
    <name type="scientific">Thalassiosira rotula</name>
    <dbReference type="NCBI Taxonomy" id="49265"/>
    <lineage>
        <taxon>Eukaryota</taxon>
        <taxon>Sar</taxon>
        <taxon>Stramenopiles</taxon>
        <taxon>Ochrophyta</taxon>
        <taxon>Bacillariophyta</taxon>
        <taxon>Coscinodiscophyceae</taxon>
        <taxon>Thalassiosirophycidae</taxon>
        <taxon>Thalassiosirales</taxon>
        <taxon>Thalassiosiraceae</taxon>
        <taxon>Thalassiosira</taxon>
    </lineage>
</organism>
<keyword evidence="2 4" id="KW-0689">Ribosomal protein</keyword>
<evidence type="ECO:0000256" key="1">
    <source>
        <dbReference type="ARBA" id="ARBA00009356"/>
    </source>
</evidence>
<gene>
    <name evidence="7" type="primary">rpl6</name>
</gene>
<feature type="transmembrane region" description="Helical" evidence="5">
    <location>
        <begin position="145"/>
        <end position="165"/>
    </location>
</feature>
<proteinExistence type="inferred from homology"/>
<dbReference type="InterPro" id="IPR002358">
    <property type="entry name" value="Ribosomal_uL6_CS"/>
</dbReference>
<dbReference type="InterPro" id="IPR036789">
    <property type="entry name" value="Ribosomal_uL6-like_a/b-dom_sf"/>
</dbReference>
<dbReference type="SUPFAM" id="SSF56053">
    <property type="entry name" value="Ribosomal protein L6"/>
    <property type="match status" value="1"/>
</dbReference>
<dbReference type="Gene3D" id="3.90.930.12">
    <property type="entry name" value="Ribosomal protein L6, alpha-beta domain"/>
    <property type="match status" value="1"/>
</dbReference>
<sequence>MNYTARRHIIKIPKNISMYYCDTANIIVFANSFTRKALLLKTKLIIENKKRIIKITREPLSNTSTNEKRKLKAMQGTQVSLLKQILSDISLLFCKKLDLIGVGFRVSALKIFDRNLLHFKLGYSHFIYFKIPKNLKIFCLKANKLFILGYSYLFVTQIAALIRSYKVPEPYKGKGIVYTTETIVLKEGKKV</sequence>
<name>A0A8B0SBZ5_9STRA</name>
<evidence type="ECO:0000313" key="7">
    <source>
        <dbReference type="EMBL" id="QTX08916.1"/>
    </source>
</evidence>
<dbReference type="InterPro" id="IPR019906">
    <property type="entry name" value="Ribosomal_uL6_bac-type"/>
</dbReference>
<evidence type="ECO:0000256" key="5">
    <source>
        <dbReference type="SAM" id="Phobius"/>
    </source>
</evidence>
<keyword evidence="5" id="KW-0472">Membrane</keyword>
<dbReference type="GO" id="GO:0019843">
    <property type="term" value="F:rRNA binding"/>
    <property type="evidence" value="ECO:0007669"/>
    <property type="project" value="InterPro"/>
</dbReference>